<evidence type="ECO:0000313" key="4">
    <source>
        <dbReference type="Ensembl" id="ENSSPUP00000021611.1"/>
    </source>
</evidence>
<dbReference type="PROSITE" id="PS50835">
    <property type="entry name" value="IG_LIKE"/>
    <property type="match status" value="2"/>
</dbReference>
<dbReference type="SUPFAM" id="SSF48726">
    <property type="entry name" value="Immunoglobulin"/>
    <property type="match status" value="2"/>
</dbReference>
<feature type="domain" description="Ig-like" evidence="3">
    <location>
        <begin position="24"/>
        <end position="139"/>
    </location>
</feature>
<dbReference type="GO" id="GO:0045124">
    <property type="term" value="P:regulation of bone resorption"/>
    <property type="evidence" value="ECO:0007669"/>
    <property type="project" value="TreeGrafter"/>
</dbReference>
<dbReference type="AlphaFoldDB" id="A0A8D0HJ47"/>
<dbReference type="InterPro" id="IPR036179">
    <property type="entry name" value="Ig-like_dom_sf"/>
</dbReference>
<dbReference type="GO" id="GO:2001204">
    <property type="term" value="P:regulation of osteoclast development"/>
    <property type="evidence" value="ECO:0007669"/>
    <property type="project" value="TreeGrafter"/>
</dbReference>
<dbReference type="PANTHER" id="PTHR46942:SF1">
    <property type="entry name" value="SIALIC ACID-BINDING IG-LIKE LECTIN 15"/>
    <property type="match status" value="1"/>
</dbReference>
<evidence type="ECO:0000256" key="1">
    <source>
        <dbReference type="SAM" id="MobiDB-lite"/>
    </source>
</evidence>
<evidence type="ECO:0000256" key="2">
    <source>
        <dbReference type="SAM" id="Phobius"/>
    </source>
</evidence>
<feature type="domain" description="Ig-like" evidence="3">
    <location>
        <begin position="158"/>
        <end position="263"/>
    </location>
</feature>
<keyword evidence="2" id="KW-0472">Membrane</keyword>
<dbReference type="Ensembl" id="ENSSPUT00000023033.1">
    <property type="protein sequence ID" value="ENSSPUP00000021611.1"/>
    <property type="gene ID" value="ENSSPUG00000016603.1"/>
</dbReference>
<dbReference type="InterPro" id="IPR007110">
    <property type="entry name" value="Ig-like_dom"/>
</dbReference>
<name>A0A8D0HJ47_SPHPU</name>
<dbReference type="GO" id="GO:0005886">
    <property type="term" value="C:plasma membrane"/>
    <property type="evidence" value="ECO:0007669"/>
    <property type="project" value="TreeGrafter"/>
</dbReference>
<dbReference type="InterPro" id="IPR013106">
    <property type="entry name" value="Ig_V-set"/>
</dbReference>
<feature type="transmembrane region" description="Helical" evidence="2">
    <location>
        <begin position="301"/>
        <end position="325"/>
    </location>
</feature>
<reference evidence="4" key="1">
    <citation type="submission" date="2025-08" db="UniProtKB">
        <authorList>
            <consortium name="Ensembl"/>
        </authorList>
    </citation>
    <scope>IDENTIFICATION</scope>
</reference>
<keyword evidence="2" id="KW-0812">Transmembrane</keyword>
<keyword evidence="5" id="KW-1185">Reference proteome</keyword>
<evidence type="ECO:0000313" key="5">
    <source>
        <dbReference type="Proteomes" id="UP000694392"/>
    </source>
</evidence>
<organism evidence="4 5">
    <name type="scientific">Sphenodon punctatus</name>
    <name type="common">Tuatara</name>
    <name type="synonym">Hatteria punctata</name>
    <dbReference type="NCBI Taxonomy" id="8508"/>
    <lineage>
        <taxon>Eukaryota</taxon>
        <taxon>Metazoa</taxon>
        <taxon>Chordata</taxon>
        <taxon>Craniata</taxon>
        <taxon>Vertebrata</taxon>
        <taxon>Euteleostomi</taxon>
        <taxon>Lepidosauria</taxon>
        <taxon>Sphenodontia</taxon>
        <taxon>Sphenodontidae</taxon>
        <taxon>Sphenodon</taxon>
    </lineage>
</organism>
<sequence>MPASPAPQLQDSSSHGLPPHDMVPPLEASSLLLLGGLLHAAAGSSYNISQPPSLSGLVGQSVTLPCSFTFPAEIKPVRAPDIYWRRQSFHGEFIYNHTEGFTHASYRGRISLVGDPQQQSGSIQIRDLKVSDTSTYFCRFTVRWYSNAWKSEYWQSIPGTQLTVQAAGSSYNISQPPSLSGLVGQSVTLPCSFTFPAEIKPIRAPDIYWRRQSFHGEFIYNHTEGFTHASYRGRISLVGDPQQQSGSIQIRDLKVSDTNMYFCCIRVQWYNNGRESECWQSNPGTRLTVQEQPTPEPGMPMAAIVGGLVGAALLILALGLTAFFLTRRKGSRQNGACRSKEPGRPEAEKPTVYEEVREGGFGGPLAASNPPAVPHKQDLVYAALTLSEVDAVSKKPAVQEAPGTETVYSALRV</sequence>
<keyword evidence="2" id="KW-1133">Transmembrane helix</keyword>
<feature type="region of interest" description="Disordered" evidence="1">
    <location>
        <begin position="1"/>
        <end position="21"/>
    </location>
</feature>
<dbReference type="GO" id="GO:0032956">
    <property type="term" value="P:regulation of actin cytoskeleton organization"/>
    <property type="evidence" value="ECO:0007669"/>
    <property type="project" value="TreeGrafter"/>
</dbReference>
<protein>
    <recommendedName>
        <fullName evidence="3">Ig-like domain-containing protein</fullName>
    </recommendedName>
</protein>
<accession>A0A8D0HJ47</accession>
<dbReference type="Gene3D" id="2.60.40.10">
    <property type="entry name" value="Immunoglobulins"/>
    <property type="match status" value="2"/>
</dbReference>
<dbReference type="SMART" id="SM00409">
    <property type="entry name" value="IG"/>
    <property type="match status" value="2"/>
</dbReference>
<dbReference type="Proteomes" id="UP000694392">
    <property type="component" value="Unplaced"/>
</dbReference>
<dbReference type="Pfam" id="PF07686">
    <property type="entry name" value="V-set"/>
    <property type="match status" value="2"/>
</dbReference>
<dbReference type="SMART" id="SM00406">
    <property type="entry name" value="IGv"/>
    <property type="match status" value="2"/>
</dbReference>
<reference evidence="4" key="2">
    <citation type="submission" date="2025-09" db="UniProtKB">
        <authorList>
            <consortium name="Ensembl"/>
        </authorList>
    </citation>
    <scope>IDENTIFICATION</scope>
</reference>
<proteinExistence type="predicted"/>
<dbReference type="GeneTree" id="ENSGT00390000008831"/>
<dbReference type="InterPro" id="IPR013783">
    <property type="entry name" value="Ig-like_fold"/>
</dbReference>
<dbReference type="PANTHER" id="PTHR46942">
    <property type="entry name" value="SIALIC ACID-BINDING IG-LIKE LECTIN 15"/>
    <property type="match status" value="1"/>
</dbReference>
<dbReference type="InterPro" id="IPR042836">
    <property type="entry name" value="SIG15"/>
</dbReference>
<evidence type="ECO:0000259" key="3">
    <source>
        <dbReference type="PROSITE" id="PS50835"/>
    </source>
</evidence>
<dbReference type="InterPro" id="IPR003599">
    <property type="entry name" value="Ig_sub"/>
</dbReference>